<organism evidence="1 2">
    <name type="scientific">Paenibacillus antri</name>
    <dbReference type="NCBI Taxonomy" id="2582848"/>
    <lineage>
        <taxon>Bacteria</taxon>
        <taxon>Bacillati</taxon>
        <taxon>Bacillota</taxon>
        <taxon>Bacilli</taxon>
        <taxon>Bacillales</taxon>
        <taxon>Paenibacillaceae</taxon>
        <taxon>Paenibacillus</taxon>
    </lineage>
</organism>
<protein>
    <submittedName>
        <fullName evidence="1">Uncharacterized protein</fullName>
    </submittedName>
</protein>
<accession>A0A5R9GDI0</accession>
<proteinExistence type="predicted"/>
<dbReference type="EMBL" id="VCIW01000006">
    <property type="protein sequence ID" value="TLS52150.1"/>
    <property type="molecule type" value="Genomic_DNA"/>
</dbReference>
<comment type="caution">
    <text evidence="1">The sequence shown here is derived from an EMBL/GenBank/DDBJ whole genome shotgun (WGS) entry which is preliminary data.</text>
</comment>
<sequence>MKYRDTKNAEEYGMLEHAPIMRIPTFAFLYRTDIGKKALQLEKASFPAGERRLVHDVGIADYCGISNSTVAPIPRLREVA</sequence>
<name>A0A5R9GDI0_9BACL</name>
<dbReference type="AlphaFoldDB" id="A0A5R9GDI0"/>
<reference evidence="1 2" key="1">
    <citation type="submission" date="2019-05" db="EMBL/GenBank/DDBJ databases">
        <authorList>
            <person name="Narsing Rao M.P."/>
            <person name="Li W.J."/>
        </authorList>
    </citation>
    <scope>NUCLEOTIDE SEQUENCE [LARGE SCALE GENOMIC DNA]</scope>
    <source>
        <strain evidence="1 2">SYSU_K30003</strain>
    </source>
</reference>
<keyword evidence="2" id="KW-1185">Reference proteome</keyword>
<dbReference type="OrthoDB" id="9798454at2"/>
<dbReference type="RefSeq" id="WP_138194394.1">
    <property type="nucleotide sequence ID" value="NZ_VCIW01000006.1"/>
</dbReference>
<dbReference type="Proteomes" id="UP000309676">
    <property type="component" value="Unassembled WGS sequence"/>
</dbReference>
<gene>
    <name evidence="1" type="ORF">FE782_12390</name>
</gene>
<evidence type="ECO:0000313" key="2">
    <source>
        <dbReference type="Proteomes" id="UP000309676"/>
    </source>
</evidence>
<evidence type="ECO:0000313" key="1">
    <source>
        <dbReference type="EMBL" id="TLS52150.1"/>
    </source>
</evidence>